<organism evidence="1 2">
    <name type="scientific">Geodermatophilus africanus</name>
    <dbReference type="NCBI Taxonomy" id="1137993"/>
    <lineage>
        <taxon>Bacteria</taxon>
        <taxon>Bacillati</taxon>
        <taxon>Actinomycetota</taxon>
        <taxon>Actinomycetes</taxon>
        <taxon>Geodermatophilales</taxon>
        <taxon>Geodermatophilaceae</taxon>
        <taxon>Geodermatophilus</taxon>
    </lineage>
</organism>
<dbReference type="EMBL" id="FNOT01000003">
    <property type="protein sequence ID" value="SDX81119.1"/>
    <property type="molecule type" value="Genomic_DNA"/>
</dbReference>
<accession>A0A1H3ET75</accession>
<sequence>MTDPTTALTGRWLHSFEEDHGDVTVYRPPDHDFPPARGRRGIEFAPDGSFTEWAIGRGDAPQAVPGRWRTAAAGQFEVTTERTGDRVLEVVHQDPERLEVRWRTTS</sequence>
<dbReference type="Proteomes" id="UP000198921">
    <property type="component" value="Unassembled WGS sequence"/>
</dbReference>
<dbReference type="STRING" id="1137993.SAMN05660209_01331"/>
<evidence type="ECO:0008006" key="3">
    <source>
        <dbReference type="Google" id="ProtNLM"/>
    </source>
</evidence>
<gene>
    <name evidence="1" type="ORF">SAMN05660209_01331</name>
</gene>
<keyword evidence="2" id="KW-1185">Reference proteome</keyword>
<name>A0A1H3ET75_9ACTN</name>
<evidence type="ECO:0000313" key="1">
    <source>
        <dbReference type="EMBL" id="SDX81119.1"/>
    </source>
</evidence>
<dbReference type="OrthoDB" id="2651079at2"/>
<dbReference type="RefSeq" id="WP_091152737.1">
    <property type="nucleotide sequence ID" value="NZ_FNOT01000003.1"/>
</dbReference>
<protein>
    <recommendedName>
        <fullName evidence="3">Lipocalin-like domain-containing protein</fullName>
    </recommendedName>
</protein>
<proteinExistence type="predicted"/>
<evidence type="ECO:0000313" key="2">
    <source>
        <dbReference type="Proteomes" id="UP000198921"/>
    </source>
</evidence>
<reference evidence="2" key="1">
    <citation type="submission" date="2016-10" db="EMBL/GenBank/DDBJ databases">
        <authorList>
            <person name="Varghese N."/>
            <person name="Submissions S."/>
        </authorList>
    </citation>
    <scope>NUCLEOTIDE SEQUENCE [LARGE SCALE GENOMIC DNA]</scope>
    <source>
        <strain evidence="2">DSM 45422</strain>
    </source>
</reference>
<dbReference type="AlphaFoldDB" id="A0A1H3ET75"/>